<dbReference type="GO" id="GO:0003676">
    <property type="term" value="F:nucleic acid binding"/>
    <property type="evidence" value="ECO:0007669"/>
    <property type="project" value="InterPro"/>
</dbReference>
<dbReference type="GO" id="GO:0008855">
    <property type="term" value="F:exodeoxyribonuclease VII activity"/>
    <property type="evidence" value="ECO:0007669"/>
    <property type="project" value="InterPro"/>
</dbReference>
<dbReference type="InterPro" id="IPR025824">
    <property type="entry name" value="OB-fold_nuc-bd_dom"/>
</dbReference>
<dbReference type="Gene3D" id="2.40.50.1010">
    <property type="match status" value="1"/>
</dbReference>
<reference evidence="1" key="1">
    <citation type="submission" date="2020-11" db="EMBL/GenBank/DDBJ databases">
        <authorList>
            <person name="Tran Van P."/>
        </authorList>
    </citation>
    <scope>NUCLEOTIDE SEQUENCE</scope>
</reference>
<dbReference type="GO" id="GO:0009318">
    <property type="term" value="C:exodeoxyribonuclease VII complex"/>
    <property type="evidence" value="ECO:0007669"/>
    <property type="project" value="InterPro"/>
</dbReference>
<dbReference type="InterPro" id="IPR020579">
    <property type="entry name" value="Exonuc_VII_lsu_C"/>
</dbReference>
<gene>
    <name evidence="1" type="ORF">CTOB1V02_LOCUS15943</name>
</gene>
<dbReference type="CDD" id="cd04489">
    <property type="entry name" value="ExoVII_LU_OBF"/>
    <property type="match status" value="1"/>
</dbReference>
<protein>
    <submittedName>
        <fullName evidence="1">Uncharacterized protein</fullName>
    </submittedName>
</protein>
<name>A0A7R8X1F1_9CRUS</name>
<dbReference type="Pfam" id="PF02601">
    <property type="entry name" value="Exonuc_VII_L"/>
    <property type="match status" value="1"/>
</dbReference>
<evidence type="ECO:0000313" key="1">
    <source>
        <dbReference type="EMBL" id="CAD7238128.1"/>
    </source>
</evidence>
<dbReference type="GO" id="GO:0006308">
    <property type="term" value="P:DNA catabolic process"/>
    <property type="evidence" value="ECO:0007669"/>
    <property type="project" value="InterPro"/>
</dbReference>
<feature type="non-terminal residue" evidence="1">
    <location>
        <position position="335"/>
    </location>
</feature>
<dbReference type="AlphaFoldDB" id="A0A7R8X1F1"/>
<sequence length="335" mass="36588">MFGADLSARTTVTQALLYQRVSLLVQDLRDALEGGFARVSVEGEVSNLARPASGHVYFTLKDDKAQLRCAWFRAGRAAAALDEAGARVRVHGRVSIYPQRGDLQLIATAVEPVGAGDLHQQYEQLRQKLAAEGLFDDARKQPLPAFPKRIGIVTSASGAAIQDMIATFGRRHPLATLIIAPSLVQGDGAARSIVEALLRLDARPDIDAIIVARGGGSLEDLWPFNEEAVVRAIAACRTPVVSGVGHESDTTLSDFVADRRAATPTAAAESLSPDLDAIARGVAERRRQLHRHAQRAIDDRRQRLDYVARRLIDPDQRLATNREQLANWQHRLQRA</sequence>
<proteinExistence type="inferred from homology"/>
<dbReference type="PANTHER" id="PTHR30008:SF0">
    <property type="entry name" value="EXODEOXYRIBONUCLEASE 7 LARGE SUBUNIT"/>
    <property type="match status" value="1"/>
</dbReference>
<dbReference type="InterPro" id="IPR003753">
    <property type="entry name" value="Exonuc_VII_L"/>
</dbReference>
<dbReference type="Pfam" id="PF13742">
    <property type="entry name" value="tRNA_anti_2"/>
    <property type="match status" value="1"/>
</dbReference>
<dbReference type="HAMAP" id="MF_00378">
    <property type="entry name" value="Exonuc_7_L"/>
    <property type="match status" value="1"/>
</dbReference>
<accession>A0A7R8X1F1</accession>
<dbReference type="PANTHER" id="PTHR30008">
    <property type="entry name" value="EXODEOXYRIBONUCLEASE 7 LARGE SUBUNIT"/>
    <property type="match status" value="1"/>
</dbReference>
<organism evidence="1">
    <name type="scientific">Cyprideis torosa</name>
    <dbReference type="NCBI Taxonomy" id="163714"/>
    <lineage>
        <taxon>Eukaryota</taxon>
        <taxon>Metazoa</taxon>
        <taxon>Ecdysozoa</taxon>
        <taxon>Arthropoda</taxon>
        <taxon>Crustacea</taxon>
        <taxon>Oligostraca</taxon>
        <taxon>Ostracoda</taxon>
        <taxon>Podocopa</taxon>
        <taxon>Podocopida</taxon>
        <taxon>Cytherocopina</taxon>
        <taxon>Cytheroidea</taxon>
        <taxon>Cytherideidae</taxon>
        <taxon>Cyprideis</taxon>
    </lineage>
</organism>
<dbReference type="EMBL" id="OB696578">
    <property type="protein sequence ID" value="CAD7238128.1"/>
    <property type="molecule type" value="Genomic_DNA"/>
</dbReference>
<dbReference type="OrthoDB" id="10067758at2759"/>
<dbReference type="NCBIfam" id="TIGR00237">
    <property type="entry name" value="xseA"/>
    <property type="match status" value="1"/>
</dbReference>